<gene>
    <name evidence="3" type="ORF">GCM10025864_22980</name>
</gene>
<feature type="region of interest" description="Disordered" evidence="1">
    <location>
        <begin position="1"/>
        <end position="46"/>
    </location>
</feature>
<evidence type="ECO:0008006" key="5">
    <source>
        <dbReference type="Google" id="ProtNLM"/>
    </source>
</evidence>
<evidence type="ECO:0000313" key="3">
    <source>
        <dbReference type="EMBL" id="GMA24539.1"/>
    </source>
</evidence>
<organism evidence="3 4">
    <name type="scientific">Luteimicrobium album</name>
    <dbReference type="NCBI Taxonomy" id="1054550"/>
    <lineage>
        <taxon>Bacteria</taxon>
        <taxon>Bacillati</taxon>
        <taxon>Actinomycetota</taxon>
        <taxon>Actinomycetes</taxon>
        <taxon>Micrococcales</taxon>
        <taxon>Luteimicrobium</taxon>
    </lineage>
</organism>
<keyword evidence="4" id="KW-1185">Reference proteome</keyword>
<evidence type="ECO:0000256" key="2">
    <source>
        <dbReference type="SAM" id="Phobius"/>
    </source>
</evidence>
<dbReference type="Proteomes" id="UP001157091">
    <property type="component" value="Unassembled WGS sequence"/>
</dbReference>
<name>A0ABQ6I3K1_9MICO</name>
<dbReference type="EMBL" id="BSUK01000001">
    <property type="protein sequence ID" value="GMA24539.1"/>
    <property type="molecule type" value="Genomic_DNA"/>
</dbReference>
<dbReference type="RefSeq" id="WP_284293309.1">
    <property type="nucleotide sequence ID" value="NZ_BSUK01000001.1"/>
</dbReference>
<keyword evidence="2" id="KW-0472">Membrane</keyword>
<protein>
    <recommendedName>
        <fullName evidence="5">Lipopolysaccharide assembly protein A domain-containing protein</fullName>
    </recommendedName>
</protein>
<evidence type="ECO:0000313" key="4">
    <source>
        <dbReference type="Proteomes" id="UP001157091"/>
    </source>
</evidence>
<keyword evidence="2" id="KW-0812">Transmembrane</keyword>
<feature type="transmembrane region" description="Helical" evidence="2">
    <location>
        <begin position="56"/>
        <end position="75"/>
    </location>
</feature>
<proteinExistence type="predicted"/>
<keyword evidence="2" id="KW-1133">Transmembrane helix</keyword>
<evidence type="ECO:0000256" key="1">
    <source>
        <dbReference type="SAM" id="MobiDB-lite"/>
    </source>
</evidence>
<feature type="transmembrane region" description="Helical" evidence="2">
    <location>
        <begin position="95"/>
        <end position="115"/>
    </location>
</feature>
<comment type="caution">
    <text evidence="3">The sequence shown here is derived from an EMBL/GenBank/DDBJ whole genome shotgun (WGS) entry which is preliminary data.</text>
</comment>
<sequence length="130" mass="13520">MGSRPSNLGKEGIMPVSPQSSTSAPGPVTVPQTTPPTSGPALVPATKETSRPAARFWVGLVLVAVVVVALLIFLLQNTANAQVSFLGWSGSVPLALSLLVTAVGVAFIALVLAEIRVGRVRRRARRGRTL</sequence>
<accession>A0ABQ6I3K1</accession>
<reference evidence="4" key="1">
    <citation type="journal article" date="2019" name="Int. J. Syst. Evol. Microbiol.">
        <title>The Global Catalogue of Microorganisms (GCM) 10K type strain sequencing project: providing services to taxonomists for standard genome sequencing and annotation.</title>
        <authorList>
            <consortium name="The Broad Institute Genomics Platform"/>
            <consortium name="The Broad Institute Genome Sequencing Center for Infectious Disease"/>
            <person name="Wu L."/>
            <person name="Ma J."/>
        </authorList>
    </citation>
    <scope>NUCLEOTIDE SEQUENCE [LARGE SCALE GENOMIC DNA]</scope>
    <source>
        <strain evidence="4">NBRC 106348</strain>
    </source>
</reference>